<dbReference type="Pfam" id="PF02786">
    <property type="entry name" value="CPSase_L_D2"/>
    <property type="match status" value="1"/>
</dbReference>
<keyword evidence="5" id="KW-0444">Lipid biosynthesis</keyword>
<dbReference type="InterPro" id="IPR050856">
    <property type="entry name" value="Biotin_carboxylase_complex"/>
</dbReference>
<comment type="function">
    <text evidence="1">This protein is a component of the acetyl coenzyme A carboxylase complex; first, biotin carboxylase catalyzes the carboxylation of the carrier protein and then the transcarboxylase transfers the carboxyl group to form malonyl-CoA.</text>
</comment>
<keyword evidence="7 14" id="KW-0547">Nucleotide-binding</keyword>
<dbReference type="STRING" id="81408.B4119_2283"/>
<reference evidence="17 18" key="1">
    <citation type="submission" date="2016-01" db="EMBL/GenBank/DDBJ databases">
        <title>Draft Genome Sequences of Seven Thermophilic Sporeformers Isolated from Foods.</title>
        <authorList>
            <person name="Berendsen E.M."/>
            <person name="Wells-Bennik M.H."/>
            <person name="Krawcyk A.O."/>
            <person name="De Jong A."/>
            <person name="Holsappel S."/>
            <person name="Eijlander R.T."/>
            <person name="Kuipers O.P."/>
        </authorList>
    </citation>
    <scope>NUCLEOTIDE SEQUENCE [LARGE SCALE GENOMIC DNA]</scope>
    <source>
        <strain evidence="17 18">B4119</strain>
    </source>
</reference>
<keyword evidence="6 17" id="KW-0436">Ligase</keyword>
<keyword evidence="10" id="KW-0460">Magnesium</keyword>
<evidence type="ECO:0000256" key="9">
    <source>
        <dbReference type="ARBA" id="ARBA00022840"/>
    </source>
</evidence>
<keyword evidence="9 14" id="KW-0067">ATP-binding</keyword>
<dbReference type="SUPFAM" id="SSF56059">
    <property type="entry name" value="Glutathione synthetase ATP-binding domain-like"/>
    <property type="match status" value="1"/>
</dbReference>
<dbReference type="GO" id="GO:0004075">
    <property type="term" value="F:biotin carboxylase activity"/>
    <property type="evidence" value="ECO:0007669"/>
    <property type="project" value="UniProtKB-EC"/>
</dbReference>
<organism evidence="17 18">
    <name type="scientific">Saccharococcus caldoxylosilyticus</name>
    <dbReference type="NCBI Taxonomy" id="81408"/>
    <lineage>
        <taxon>Bacteria</taxon>
        <taxon>Bacillati</taxon>
        <taxon>Bacillota</taxon>
        <taxon>Bacilli</taxon>
        <taxon>Bacillales</taxon>
        <taxon>Anoxybacillaceae</taxon>
        <taxon>Saccharococcus</taxon>
    </lineage>
</organism>
<evidence type="ECO:0000256" key="1">
    <source>
        <dbReference type="ARBA" id="ARBA00003761"/>
    </source>
</evidence>
<dbReference type="FunFam" id="3.30.470.20:FF:000028">
    <property type="entry name" value="Methylcrotonoyl-CoA carboxylase subunit alpha, mitochondrial"/>
    <property type="match status" value="1"/>
</dbReference>
<dbReference type="Pfam" id="PF00289">
    <property type="entry name" value="Biotin_carb_N"/>
    <property type="match status" value="1"/>
</dbReference>
<dbReference type="InterPro" id="IPR005479">
    <property type="entry name" value="CPAse_ATP-bd"/>
</dbReference>
<accession>A0A150LU64</accession>
<dbReference type="FunFam" id="3.40.50.20:FF:000010">
    <property type="entry name" value="Propionyl-CoA carboxylase subunit alpha"/>
    <property type="match status" value="1"/>
</dbReference>
<keyword evidence="12" id="KW-0092">Biotin</keyword>
<evidence type="ECO:0000256" key="13">
    <source>
        <dbReference type="ARBA" id="ARBA00048600"/>
    </source>
</evidence>
<evidence type="ECO:0000259" key="15">
    <source>
        <dbReference type="PROSITE" id="PS50975"/>
    </source>
</evidence>
<dbReference type="InterPro" id="IPR011764">
    <property type="entry name" value="Biotin_carboxylation_dom"/>
</dbReference>
<feature type="domain" description="Biotin carboxylation" evidence="16">
    <location>
        <begin position="28"/>
        <end position="472"/>
    </location>
</feature>
<dbReference type="PANTHER" id="PTHR18866">
    <property type="entry name" value="CARBOXYLASE:PYRUVATE/ACETYL-COA/PROPIONYL-COA CARBOXYLASE"/>
    <property type="match status" value="1"/>
</dbReference>
<dbReference type="GO" id="GO:0005524">
    <property type="term" value="F:ATP binding"/>
    <property type="evidence" value="ECO:0007669"/>
    <property type="project" value="UniProtKB-UniRule"/>
</dbReference>
<dbReference type="PATRIC" id="fig|81408.3.peg.3309"/>
<keyword evidence="8" id="KW-0276">Fatty acid metabolism</keyword>
<evidence type="ECO:0000256" key="10">
    <source>
        <dbReference type="ARBA" id="ARBA00022842"/>
    </source>
</evidence>
<dbReference type="GO" id="GO:0006633">
    <property type="term" value="P:fatty acid biosynthetic process"/>
    <property type="evidence" value="ECO:0007669"/>
    <property type="project" value="UniProtKB-KW"/>
</dbReference>
<sequence length="477" mass="53109">MSGEAARYFAVPLRNKTKLTKETKGDGMFAKILIANRGEIAVRVIRTCKKLGIQTVAIYSEADADSLHVKLADEAHLIGKPRVSESYLNIEKIIEVAKATKAEAIHPGYGLLSENPQFARRCEEEGIVFIGPKADVIAKMGSKIEARKTMETAGVPIVPGIAFPLQDVEEAVKTAEAIGYPIMLKASAGGGGIGMQIVRDEDELRKAFAGNQKRAASFFGDGAMYLEKYIANPRHIEIQLLADKHGNCIYLWERECSIQRRHQKVVEEAPSPFLDEKTRRKMGEAAVKAAKHIGYTNAGTIEFLVDEQKNFYFLEMNTRLQVEHPVTEEITGLDLVEEQLRVAAGEPLRYRQEHIRRDGHAIEVRIYAEDPKTFLPSPGKITVFGLPQGEYVRNETAVQSGMTVTPFYDPMIAKLITKGNDRQEAIKRMLAALENYQIEGIKTNIPMLKEVLSHPAFQAGDTTTNFVEKHLQTTTTK</sequence>
<evidence type="ECO:0000256" key="12">
    <source>
        <dbReference type="ARBA" id="ARBA00023267"/>
    </source>
</evidence>
<dbReference type="PROSITE" id="PS00866">
    <property type="entry name" value="CPSASE_1"/>
    <property type="match status" value="1"/>
</dbReference>
<comment type="caution">
    <text evidence="17">The sequence shown here is derived from an EMBL/GenBank/DDBJ whole genome shotgun (WGS) entry which is preliminary data.</text>
</comment>
<dbReference type="FunFam" id="3.30.1490.20:FF:000003">
    <property type="entry name" value="acetyl-CoA carboxylase isoform X1"/>
    <property type="match status" value="1"/>
</dbReference>
<comment type="subunit">
    <text evidence="3">Acetyl-CoA carboxylase is a heterohexamer of biotin carboxyl carrier protein, biotin carboxylase and the two subunits of carboxyl transferase in a 2:2 complex.</text>
</comment>
<dbReference type="InterPro" id="IPR005481">
    <property type="entry name" value="BC-like_N"/>
</dbReference>
<dbReference type="GO" id="GO:0046872">
    <property type="term" value="F:metal ion binding"/>
    <property type="evidence" value="ECO:0007669"/>
    <property type="project" value="InterPro"/>
</dbReference>
<dbReference type="InterPro" id="IPR016185">
    <property type="entry name" value="PreATP-grasp_dom_sf"/>
</dbReference>
<evidence type="ECO:0000256" key="2">
    <source>
        <dbReference type="ARBA" id="ARBA00004956"/>
    </source>
</evidence>
<feature type="domain" description="ATP-grasp" evidence="15">
    <location>
        <begin position="147"/>
        <end position="344"/>
    </location>
</feature>
<evidence type="ECO:0000313" key="18">
    <source>
        <dbReference type="Proteomes" id="UP000075455"/>
    </source>
</evidence>
<dbReference type="NCBIfam" id="TIGR00514">
    <property type="entry name" value="accC"/>
    <property type="match status" value="1"/>
</dbReference>
<dbReference type="PANTHER" id="PTHR18866:SF33">
    <property type="entry name" value="METHYLCROTONOYL-COA CARBOXYLASE SUBUNIT ALPHA, MITOCHONDRIAL-RELATED"/>
    <property type="match status" value="1"/>
</dbReference>
<gene>
    <name evidence="17" type="ORF">B4119_2283</name>
</gene>
<dbReference type="InterPro" id="IPR011761">
    <property type="entry name" value="ATP-grasp"/>
</dbReference>
<protein>
    <recommendedName>
        <fullName evidence="4">biotin carboxylase</fullName>
        <ecNumber evidence="4">6.3.4.14</ecNumber>
    </recommendedName>
</protein>
<dbReference type="Gene3D" id="3.30.470.20">
    <property type="entry name" value="ATP-grasp fold, B domain"/>
    <property type="match status" value="1"/>
</dbReference>
<dbReference type="GO" id="GO:2001295">
    <property type="term" value="P:malonyl-CoA biosynthetic process"/>
    <property type="evidence" value="ECO:0007669"/>
    <property type="project" value="UniProtKB-UniPathway"/>
</dbReference>
<evidence type="ECO:0000256" key="14">
    <source>
        <dbReference type="PROSITE-ProRule" id="PRU00409"/>
    </source>
</evidence>
<evidence type="ECO:0000256" key="11">
    <source>
        <dbReference type="ARBA" id="ARBA00023160"/>
    </source>
</evidence>
<dbReference type="InterPro" id="IPR004549">
    <property type="entry name" value="Acetyl_CoA_COase_biotin_COase"/>
</dbReference>
<dbReference type="UniPathway" id="UPA00655">
    <property type="reaction ID" value="UER00711"/>
</dbReference>
<keyword evidence="11" id="KW-0443">Lipid metabolism</keyword>
<evidence type="ECO:0000256" key="3">
    <source>
        <dbReference type="ARBA" id="ARBA00011750"/>
    </source>
</evidence>
<comment type="catalytic activity">
    <reaction evidence="13">
        <text>N(6)-biotinyl-L-lysyl-[protein] + hydrogencarbonate + ATP = N(6)-carboxybiotinyl-L-lysyl-[protein] + ADP + phosphate + H(+)</text>
        <dbReference type="Rhea" id="RHEA:13501"/>
        <dbReference type="Rhea" id="RHEA-COMP:10505"/>
        <dbReference type="Rhea" id="RHEA-COMP:10506"/>
        <dbReference type="ChEBI" id="CHEBI:15378"/>
        <dbReference type="ChEBI" id="CHEBI:17544"/>
        <dbReference type="ChEBI" id="CHEBI:30616"/>
        <dbReference type="ChEBI" id="CHEBI:43474"/>
        <dbReference type="ChEBI" id="CHEBI:83144"/>
        <dbReference type="ChEBI" id="CHEBI:83145"/>
        <dbReference type="ChEBI" id="CHEBI:456216"/>
        <dbReference type="EC" id="6.3.4.14"/>
    </reaction>
</comment>
<evidence type="ECO:0000256" key="8">
    <source>
        <dbReference type="ARBA" id="ARBA00022832"/>
    </source>
</evidence>
<dbReference type="eggNOG" id="COG0439">
    <property type="taxonomic scope" value="Bacteria"/>
</dbReference>
<comment type="pathway">
    <text evidence="2">Lipid metabolism; malonyl-CoA biosynthesis; malonyl-CoA from acetyl-CoA: step 1/1.</text>
</comment>
<dbReference type="EMBL" id="LQYS01000037">
    <property type="protein sequence ID" value="KYD15855.1"/>
    <property type="molecule type" value="Genomic_DNA"/>
</dbReference>
<evidence type="ECO:0000259" key="16">
    <source>
        <dbReference type="PROSITE" id="PS50979"/>
    </source>
</evidence>
<dbReference type="Proteomes" id="UP000075455">
    <property type="component" value="Unassembled WGS sequence"/>
</dbReference>
<dbReference type="Pfam" id="PF02785">
    <property type="entry name" value="Biotin_carb_C"/>
    <property type="match status" value="1"/>
</dbReference>
<dbReference type="SMART" id="SM00878">
    <property type="entry name" value="Biotin_carb_C"/>
    <property type="match status" value="1"/>
</dbReference>
<name>A0A150LU64_9BACL</name>
<dbReference type="EC" id="6.3.4.14" evidence="4"/>
<dbReference type="SUPFAM" id="SSF52440">
    <property type="entry name" value="PreATP-grasp domain"/>
    <property type="match status" value="1"/>
</dbReference>
<dbReference type="SUPFAM" id="SSF51246">
    <property type="entry name" value="Rudiment single hybrid motif"/>
    <property type="match status" value="1"/>
</dbReference>
<evidence type="ECO:0000256" key="6">
    <source>
        <dbReference type="ARBA" id="ARBA00022598"/>
    </source>
</evidence>
<dbReference type="InterPro" id="IPR005482">
    <property type="entry name" value="Biotin_COase_C"/>
</dbReference>
<dbReference type="PROSITE" id="PS00867">
    <property type="entry name" value="CPSASE_2"/>
    <property type="match status" value="1"/>
</dbReference>
<dbReference type="AlphaFoldDB" id="A0A150LU64"/>
<proteinExistence type="predicted"/>
<dbReference type="PROSITE" id="PS50975">
    <property type="entry name" value="ATP_GRASP"/>
    <property type="match status" value="1"/>
</dbReference>
<evidence type="ECO:0000256" key="4">
    <source>
        <dbReference type="ARBA" id="ARBA00013263"/>
    </source>
</evidence>
<dbReference type="NCBIfam" id="NF006367">
    <property type="entry name" value="PRK08591.1"/>
    <property type="match status" value="1"/>
</dbReference>
<evidence type="ECO:0000256" key="7">
    <source>
        <dbReference type="ARBA" id="ARBA00022741"/>
    </source>
</evidence>
<evidence type="ECO:0000313" key="17">
    <source>
        <dbReference type="EMBL" id="KYD15855.1"/>
    </source>
</evidence>
<dbReference type="PROSITE" id="PS50979">
    <property type="entry name" value="BC"/>
    <property type="match status" value="1"/>
</dbReference>
<evidence type="ECO:0000256" key="5">
    <source>
        <dbReference type="ARBA" id="ARBA00022516"/>
    </source>
</evidence>
<keyword evidence="11" id="KW-0275">Fatty acid biosynthesis</keyword>
<dbReference type="InterPro" id="IPR011054">
    <property type="entry name" value="Rudment_hybrid_motif"/>
</dbReference>